<keyword evidence="4" id="KW-1185">Reference proteome</keyword>
<keyword evidence="2" id="KW-0812">Transmembrane</keyword>
<dbReference type="STRING" id="252740.A0A423WC90"/>
<dbReference type="EMBL" id="LJZO01000007">
    <property type="protein sequence ID" value="ROW00979.1"/>
    <property type="molecule type" value="Genomic_DNA"/>
</dbReference>
<keyword evidence="2" id="KW-0472">Membrane</keyword>
<dbReference type="OrthoDB" id="3692147at2759"/>
<reference evidence="3 4" key="1">
    <citation type="submission" date="2015-09" db="EMBL/GenBank/DDBJ databases">
        <title>Host preference determinants of Valsa canker pathogens revealed by comparative genomics.</title>
        <authorList>
            <person name="Yin Z."/>
            <person name="Huang L."/>
        </authorList>
    </citation>
    <scope>NUCLEOTIDE SEQUENCE [LARGE SCALE GENOMIC DNA]</scope>
    <source>
        <strain evidence="3 4">YSFL</strain>
    </source>
</reference>
<evidence type="ECO:0000313" key="3">
    <source>
        <dbReference type="EMBL" id="ROW00979.1"/>
    </source>
</evidence>
<gene>
    <name evidence="3" type="ORF">VSDG_02740</name>
</gene>
<evidence type="ECO:0000313" key="4">
    <source>
        <dbReference type="Proteomes" id="UP000284375"/>
    </source>
</evidence>
<proteinExistence type="predicted"/>
<feature type="compositionally biased region" description="Basic and acidic residues" evidence="1">
    <location>
        <begin position="591"/>
        <end position="602"/>
    </location>
</feature>
<evidence type="ECO:0008006" key="5">
    <source>
        <dbReference type="Google" id="ProtNLM"/>
    </source>
</evidence>
<dbReference type="Gene3D" id="2.120.10.70">
    <property type="entry name" value="Fucose-specific lectin"/>
    <property type="match status" value="2"/>
</dbReference>
<feature type="region of interest" description="Disordered" evidence="1">
    <location>
        <begin position="358"/>
        <end position="503"/>
    </location>
</feature>
<keyword evidence="2" id="KW-1133">Transmembrane helix</keyword>
<dbReference type="Proteomes" id="UP000284375">
    <property type="component" value="Unassembled WGS sequence"/>
</dbReference>
<feature type="compositionally biased region" description="Polar residues" evidence="1">
    <location>
        <begin position="451"/>
        <end position="474"/>
    </location>
</feature>
<evidence type="ECO:0000256" key="2">
    <source>
        <dbReference type="SAM" id="Phobius"/>
    </source>
</evidence>
<feature type="region of interest" description="Disordered" evidence="1">
    <location>
        <begin position="292"/>
        <end position="312"/>
    </location>
</feature>
<feature type="region of interest" description="Disordered" evidence="1">
    <location>
        <begin position="572"/>
        <end position="607"/>
    </location>
</feature>
<feature type="transmembrane region" description="Helical" evidence="2">
    <location>
        <begin position="318"/>
        <end position="342"/>
    </location>
</feature>
<feature type="compositionally biased region" description="Polar residues" evidence="1">
    <location>
        <begin position="292"/>
        <end position="304"/>
    </location>
</feature>
<name>A0A423WC90_CYTCH</name>
<dbReference type="SUPFAM" id="SSF89372">
    <property type="entry name" value="Fucose-specific lectin"/>
    <property type="match status" value="1"/>
</dbReference>
<organism evidence="3 4">
    <name type="scientific">Cytospora chrysosperma</name>
    <name type="common">Cytospora canker fungus</name>
    <name type="synonym">Sphaeria chrysosperma</name>
    <dbReference type="NCBI Taxonomy" id="252740"/>
    <lineage>
        <taxon>Eukaryota</taxon>
        <taxon>Fungi</taxon>
        <taxon>Dikarya</taxon>
        <taxon>Ascomycota</taxon>
        <taxon>Pezizomycotina</taxon>
        <taxon>Sordariomycetes</taxon>
        <taxon>Sordariomycetidae</taxon>
        <taxon>Diaporthales</taxon>
        <taxon>Cytosporaceae</taxon>
        <taxon>Cytospora</taxon>
    </lineage>
</organism>
<feature type="compositionally biased region" description="Polar residues" evidence="1">
    <location>
        <begin position="358"/>
        <end position="367"/>
    </location>
</feature>
<dbReference type="AlphaFoldDB" id="A0A423WC90"/>
<protein>
    <recommendedName>
        <fullName evidence="5">F-box domain-containing protein</fullName>
    </recommendedName>
</protein>
<sequence>MTDVFWQNSGFTLEHERFKCNMSDGTYSLVLHESPDDAFSASPDMPEVSVSTGLAAVRLPSTGETRLFFHDSGGALHQLEYTSSGGWKYIGPVDPDGNLQGQSLSAVVIDGTFNMYAVMPRSDYIEIANTKDEIVPQPHSNSDAASISTQAFTLEKSHTARAKLQAWSSGISSLGLATDQDESKHIYYIGSDKALHYLTSRNGLNLGSWSIEESLDMKYWPLADDANGEFAMACDPSTYDIRIYYMSGGAMTEVSRTGKDTWAEARALPTKVTATASGLLLAEASRTTVTFSFDPSNTVTSPSKTKGDDESGGISPGAIYGIVIAAGVLVLSIVATLVGCYFPRRRIKRKQERIALAPQQSGVSTFGGNKPREYDSTAGSQQGVGLLNDNGVAKDINDSGIASPIQDYTPGSPTSPKSYRHGVQPVYEPPVYGRRKHSSKHELPGSDDENMSISSAGPDSRWQSPVASPRSLYSNGRRYTPPAIDLADNPGQLKPCPLSPASSGRSVVYPSQAHAVYIAKHAGTSPTVPLSPLPQLGIQHAIVLIVKLGRHPRQDASSQQDCKCPTQIDSQGFLQEGRGAPSQQPPSPIDIGKKQQDGEKPTHRPPSYSAVFPYSLPGLQTPIPPGMDPLATAAWHNKMYSLVHRLPDRVLTQIMDMLDNSGVECMRRVARRFPPLYEGVISDRPRAFIPPESIRDGPFAWPCLRSMCSMGQARELLRVAEGRDGLPADRTQLMGLLDRDRYCDGCLAARQAPDWGQRAARLRRFLHCSVCLVDHPACLFSHSQRIQKPHRRLCIAQEGFLRICSHKEGIFQWSDVQDYQRKTGLPNHAGLVPLQCRDDSHLVLCKGTTMGAMCMWKESTMDPGCRVDVCQEWIYPSFQVWDERICLKWTAHLPLGQTGWHITAAALRPRLAELRNNAGRFICPPLAAGVGMDLPELRCFDPNSCDCIRFEGPQDVLEFNDGGHTDRTECLFPIESLSQPGLESRVEQPKECEFKARSHGRWRRDTNTATYGPGKYNIRAQPCHSGSQYLVFKYSRGLDISSDIGINPHWYQALDPDSYSLTADRDGFEVYWCRQERCCNYYGRIPGLGW</sequence>
<accession>A0A423WC90</accession>
<comment type="caution">
    <text evidence="3">The sequence shown here is derived from an EMBL/GenBank/DDBJ whole genome shotgun (WGS) entry which is preliminary data.</text>
</comment>
<evidence type="ECO:0000256" key="1">
    <source>
        <dbReference type="SAM" id="MobiDB-lite"/>
    </source>
</evidence>